<dbReference type="SMART" id="SM00220">
    <property type="entry name" value="S_TKc"/>
    <property type="match status" value="1"/>
</dbReference>
<keyword evidence="2" id="KW-0547">Nucleotide-binding</keyword>
<dbReference type="PANTHER" id="PTHR24055">
    <property type="entry name" value="MITOGEN-ACTIVATED PROTEIN KINASE"/>
    <property type="match status" value="1"/>
</dbReference>
<dbReference type="RefSeq" id="XP_037157887.1">
    <property type="nucleotide sequence ID" value="XM_037315230.1"/>
</dbReference>
<dbReference type="InterPro" id="IPR050117">
    <property type="entry name" value="MAPK"/>
</dbReference>
<dbReference type="OrthoDB" id="5979581at2759"/>
<keyword evidence="6" id="KW-1185">Reference proteome</keyword>
<sequence length="383" mass="42602">MSLRSNRVLKGAKGAYRLLEPLRSNTIFKAQSVHVPDAEPRFFMIKSAPPPTPQESIPKTPGQRSPAMERMALVREYEIHEGPGPVKTNPFIRKLHDVVGQWDMVEGRGRAGFDKTSEDPPCLVFEWMEHVLWNLRAEPYREKSVLPKMIARSVLEALDIFASANAMHTDVNPNNIFLSNIDSASPVVKLGDLGNLMREGFNKYRIQPIGCRAPEVWRGLGCWPSSDIWSLGVTLAHWLGHKAIFGISDKVVEDLTESWCIAKIDRLIGPLGPPVQNPEYESEFRMAGELSMGTYIHPEIDGPVPYIDVSTLRQELESLSGPKVDPGLLDFIVSLLIVDHTKRPTAAEALKHPYLHSTEVGNGVTALSIGPLPHLDDKDTVCK</sequence>
<evidence type="ECO:0000313" key="5">
    <source>
        <dbReference type="EMBL" id="KAF6222502.1"/>
    </source>
</evidence>
<evidence type="ECO:0000256" key="3">
    <source>
        <dbReference type="ARBA" id="ARBA00022840"/>
    </source>
</evidence>
<keyword evidence="1" id="KW-0808">Transferase</keyword>
<evidence type="ECO:0000256" key="1">
    <source>
        <dbReference type="ARBA" id="ARBA00022527"/>
    </source>
</evidence>
<dbReference type="EMBL" id="JACCJC010000152">
    <property type="protein sequence ID" value="KAF6222502.1"/>
    <property type="molecule type" value="Genomic_DNA"/>
</dbReference>
<gene>
    <name evidence="5" type="ORF">HO173_013410</name>
</gene>
<dbReference type="GeneID" id="59295034"/>
<dbReference type="Pfam" id="PF00069">
    <property type="entry name" value="Pkinase"/>
    <property type="match status" value="1"/>
</dbReference>
<protein>
    <recommendedName>
        <fullName evidence="4">Protein kinase domain-containing protein</fullName>
    </recommendedName>
</protein>
<feature type="domain" description="Protein kinase" evidence="4">
    <location>
        <begin position="16"/>
        <end position="355"/>
    </location>
</feature>
<keyword evidence="1" id="KW-0418">Kinase</keyword>
<dbReference type="InterPro" id="IPR000719">
    <property type="entry name" value="Prot_kinase_dom"/>
</dbReference>
<dbReference type="GO" id="GO:0005524">
    <property type="term" value="F:ATP binding"/>
    <property type="evidence" value="ECO:0007669"/>
    <property type="project" value="UniProtKB-KW"/>
</dbReference>
<reference evidence="5 6" key="1">
    <citation type="journal article" date="2020" name="Genomics">
        <title>Complete, high-quality genomes from long-read metagenomic sequencing of two wolf lichen thalli reveals enigmatic genome architecture.</title>
        <authorList>
            <person name="McKenzie S.K."/>
            <person name="Walston R.F."/>
            <person name="Allen J.L."/>
        </authorList>
    </citation>
    <scope>NUCLEOTIDE SEQUENCE [LARGE SCALE GENOMIC DNA]</scope>
    <source>
        <strain evidence="5">WasteWater2</strain>
    </source>
</reference>
<dbReference type="InterPro" id="IPR011009">
    <property type="entry name" value="Kinase-like_dom_sf"/>
</dbReference>
<dbReference type="AlphaFoldDB" id="A0A8H6FBP1"/>
<dbReference type="SUPFAM" id="SSF56112">
    <property type="entry name" value="Protein kinase-like (PK-like)"/>
    <property type="match status" value="1"/>
</dbReference>
<dbReference type="PROSITE" id="PS50011">
    <property type="entry name" value="PROTEIN_KINASE_DOM"/>
    <property type="match status" value="1"/>
</dbReference>
<organism evidence="5 6">
    <name type="scientific">Letharia columbiana</name>
    <dbReference type="NCBI Taxonomy" id="112416"/>
    <lineage>
        <taxon>Eukaryota</taxon>
        <taxon>Fungi</taxon>
        <taxon>Dikarya</taxon>
        <taxon>Ascomycota</taxon>
        <taxon>Pezizomycotina</taxon>
        <taxon>Lecanoromycetes</taxon>
        <taxon>OSLEUM clade</taxon>
        <taxon>Lecanoromycetidae</taxon>
        <taxon>Lecanorales</taxon>
        <taxon>Lecanorineae</taxon>
        <taxon>Parmeliaceae</taxon>
        <taxon>Letharia</taxon>
    </lineage>
</organism>
<keyword evidence="3" id="KW-0067">ATP-binding</keyword>
<evidence type="ECO:0000256" key="2">
    <source>
        <dbReference type="ARBA" id="ARBA00022741"/>
    </source>
</evidence>
<evidence type="ECO:0000259" key="4">
    <source>
        <dbReference type="PROSITE" id="PS50011"/>
    </source>
</evidence>
<name>A0A8H6FBP1_9LECA</name>
<dbReference type="GO" id="GO:0004674">
    <property type="term" value="F:protein serine/threonine kinase activity"/>
    <property type="evidence" value="ECO:0007669"/>
    <property type="project" value="UniProtKB-KW"/>
</dbReference>
<proteinExistence type="predicted"/>
<dbReference type="Gene3D" id="1.10.510.10">
    <property type="entry name" value="Transferase(Phosphotransferase) domain 1"/>
    <property type="match status" value="1"/>
</dbReference>
<evidence type="ECO:0000313" key="6">
    <source>
        <dbReference type="Proteomes" id="UP000578531"/>
    </source>
</evidence>
<accession>A0A8H6FBP1</accession>
<comment type="caution">
    <text evidence="5">The sequence shown here is derived from an EMBL/GenBank/DDBJ whole genome shotgun (WGS) entry which is preliminary data.</text>
</comment>
<keyword evidence="1" id="KW-0723">Serine/threonine-protein kinase</keyword>
<dbReference type="Proteomes" id="UP000578531">
    <property type="component" value="Unassembled WGS sequence"/>
</dbReference>